<dbReference type="PANTHER" id="PTHR31508">
    <property type="entry name" value="PROTEIN PITCHFORK"/>
    <property type="match status" value="1"/>
</dbReference>
<reference evidence="2" key="1">
    <citation type="submission" date="2025-08" db="UniProtKB">
        <authorList>
            <consortium name="RefSeq"/>
        </authorList>
    </citation>
    <scope>IDENTIFICATION</scope>
    <source>
        <tissue evidence="2">Whole insect</tissue>
    </source>
</reference>
<dbReference type="GO" id="GO:0008092">
    <property type="term" value="F:cytoskeletal protein binding"/>
    <property type="evidence" value="ECO:0007669"/>
    <property type="project" value="TreeGrafter"/>
</dbReference>
<sequence length="296" mass="34272">MIYIHDKIKNINILVTNIIFCARKWRPSDNFCSAMPTDESLTDFEYIVEVKKEARICFGTTIPRRTSPIGKGLSSYQKTQVKELFPKIGPAYYKTELITSALYPINNKIRSKVGTYPLCSKVCRFKETIGCQIPSPGRYSTCKFLTKFDKNGTSSFKSRKFKKDKDNSNPGPGTYNLSQKINTRTKVMNNFGVPEVLNSVEMFCINKPADKCQKCEKLCEGDYWQKDHIIFICQTCWSEEKASREMFPEKMLKEFKKIRNCSFMHDHQKTEAAVKTLPTKKIKKKVQIENYLSLYL</sequence>
<dbReference type="AlphaFoldDB" id="A0A6P7GFZ1"/>
<dbReference type="OrthoDB" id="8189408at2759"/>
<evidence type="ECO:0000313" key="2">
    <source>
        <dbReference type="RefSeq" id="XP_028142910.1"/>
    </source>
</evidence>
<dbReference type="RefSeq" id="XP_028142910.1">
    <property type="nucleotide sequence ID" value="XM_028287109.1"/>
</dbReference>
<dbReference type="KEGG" id="dvv:114336738"/>
<proteinExistence type="predicted"/>
<evidence type="ECO:0000256" key="1">
    <source>
        <dbReference type="SAM" id="MobiDB-lite"/>
    </source>
</evidence>
<dbReference type="GO" id="GO:0031344">
    <property type="term" value="P:regulation of cell projection organization"/>
    <property type="evidence" value="ECO:0007669"/>
    <property type="project" value="TreeGrafter"/>
</dbReference>
<dbReference type="InParanoid" id="A0A6P7GFZ1"/>
<organism evidence="2">
    <name type="scientific">Diabrotica virgifera virgifera</name>
    <name type="common">western corn rootworm</name>
    <dbReference type="NCBI Taxonomy" id="50390"/>
    <lineage>
        <taxon>Eukaryota</taxon>
        <taxon>Metazoa</taxon>
        <taxon>Ecdysozoa</taxon>
        <taxon>Arthropoda</taxon>
        <taxon>Hexapoda</taxon>
        <taxon>Insecta</taxon>
        <taxon>Pterygota</taxon>
        <taxon>Neoptera</taxon>
        <taxon>Endopterygota</taxon>
        <taxon>Coleoptera</taxon>
        <taxon>Polyphaga</taxon>
        <taxon>Cucujiformia</taxon>
        <taxon>Chrysomeloidea</taxon>
        <taxon>Chrysomelidae</taxon>
        <taxon>Galerucinae</taxon>
        <taxon>Diabroticina</taxon>
        <taxon>Diabroticites</taxon>
        <taxon>Diabrotica</taxon>
    </lineage>
</organism>
<name>A0A6P7GFZ1_DIAVI</name>
<accession>A0A6P7GFZ1</accession>
<protein>
    <submittedName>
        <fullName evidence="2">Uncharacterized protein LOC114336738</fullName>
    </submittedName>
</protein>
<dbReference type="InterPro" id="IPR033602">
    <property type="entry name" value="CIMAP3"/>
</dbReference>
<gene>
    <name evidence="2" type="primary">LOC114336738</name>
</gene>
<feature type="region of interest" description="Disordered" evidence="1">
    <location>
        <begin position="156"/>
        <end position="176"/>
    </location>
</feature>
<dbReference type="PANTHER" id="PTHR31508:SF2">
    <property type="entry name" value="PROTEIN PITCHFORK"/>
    <property type="match status" value="1"/>
</dbReference>